<feature type="coiled-coil region" evidence="1">
    <location>
        <begin position="272"/>
        <end position="302"/>
    </location>
</feature>
<name>A0A811K4N4_9BILA</name>
<keyword evidence="4" id="KW-1185">Reference proteome</keyword>
<dbReference type="OrthoDB" id="2125770at2759"/>
<organism evidence="3 4">
    <name type="scientific">Bursaphelenchus okinawaensis</name>
    <dbReference type="NCBI Taxonomy" id="465554"/>
    <lineage>
        <taxon>Eukaryota</taxon>
        <taxon>Metazoa</taxon>
        <taxon>Ecdysozoa</taxon>
        <taxon>Nematoda</taxon>
        <taxon>Chromadorea</taxon>
        <taxon>Rhabditida</taxon>
        <taxon>Tylenchina</taxon>
        <taxon>Tylenchomorpha</taxon>
        <taxon>Aphelenchoidea</taxon>
        <taxon>Aphelenchoididae</taxon>
        <taxon>Bursaphelenchus</taxon>
    </lineage>
</organism>
<feature type="region of interest" description="Disordered" evidence="2">
    <location>
        <begin position="197"/>
        <end position="240"/>
    </location>
</feature>
<evidence type="ECO:0000256" key="1">
    <source>
        <dbReference type="SAM" id="Coils"/>
    </source>
</evidence>
<dbReference type="Proteomes" id="UP000614601">
    <property type="component" value="Unassembled WGS sequence"/>
</dbReference>
<evidence type="ECO:0000313" key="3">
    <source>
        <dbReference type="EMBL" id="CAD5210936.1"/>
    </source>
</evidence>
<evidence type="ECO:0000256" key="2">
    <source>
        <dbReference type="SAM" id="MobiDB-lite"/>
    </source>
</evidence>
<dbReference type="Proteomes" id="UP000783686">
    <property type="component" value="Unassembled WGS sequence"/>
</dbReference>
<comment type="caution">
    <text evidence="3">The sequence shown here is derived from an EMBL/GenBank/DDBJ whole genome shotgun (WGS) entry which is preliminary data.</text>
</comment>
<feature type="region of interest" description="Disordered" evidence="2">
    <location>
        <begin position="87"/>
        <end position="108"/>
    </location>
</feature>
<dbReference type="EMBL" id="CAJFCW020000002">
    <property type="protein sequence ID" value="CAG9092394.1"/>
    <property type="molecule type" value="Genomic_DNA"/>
</dbReference>
<accession>A0A811K4N4</accession>
<dbReference type="AlphaFoldDB" id="A0A811K4N4"/>
<protein>
    <submittedName>
        <fullName evidence="3">Uncharacterized protein</fullName>
    </submittedName>
</protein>
<gene>
    <name evidence="3" type="ORF">BOKJ2_LOCUS3443</name>
</gene>
<dbReference type="EMBL" id="CAJFDH010000002">
    <property type="protein sequence ID" value="CAD5210936.1"/>
    <property type="molecule type" value="Genomic_DNA"/>
</dbReference>
<evidence type="ECO:0000313" key="4">
    <source>
        <dbReference type="Proteomes" id="UP000614601"/>
    </source>
</evidence>
<sequence length="303" mass="35099">MTTIQETKAKREGVVGNLKSIRVGKTKLLGMLGSLKDAEERGEDVDKALTVQLVEAYDKLKIQEDEYLTVLKDIIQQHFGEYRAEKTKVEKEREREENGEPVERTEEEQRALDEFLKEVDEVESSAKAAYDKNEELMAKLREKLEQKQLIDHLNTVKESELEKAQAAKNRILAEKEALSRAEQVRDRLKKVVLKRELARSTNEPSAEEILPGDQEERVPELPKLEMPVPKTEEEKEMNEKIQRHIESIKSRRQRMYECGARLNEMVDLGETINNAVKRTNNLEELSKKLEALKTEEESESKKE</sequence>
<feature type="compositionally biased region" description="Basic and acidic residues" evidence="2">
    <location>
        <begin position="230"/>
        <end position="240"/>
    </location>
</feature>
<feature type="compositionally biased region" description="Basic and acidic residues" evidence="2">
    <location>
        <begin position="214"/>
        <end position="223"/>
    </location>
</feature>
<reference evidence="3" key="1">
    <citation type="submission" date="2020-09" db="EMBL/GenBank/DDBJ databases">
        <authorList>
            <person name="Kikuchi T."/>
        </authorList>
    </citation>
    <scope>NUCLEOTIDE SEQUENCE</scope>
    <source>
        <strain evidence="3">SH1</strain>
    </source>
</reference>
<proteinExistence type="predicted"/>
<keyword evidence="1" id="KW-0175">Coiled coil</keyword>